<evidence type="ECO:0008006" key="3">
    <source>
        <dbReference type="Google" id="ProtNLM"/>
    </source>
</evidence>
<evidence type="ECO:0000313" key="2">
    <source>
        <dbReference type="Proteomes" id="UP000199169"/>
    </source>
</evidence>
<dbReference type="InterPro" id="IPR036583">
    <property type="entry name" value="23S_rRNA_IVS_sf"/>
</dbReference>
<dbReference type="AlphaFoldDB" id="A0A1A8XNM1"/>
<gene>
    <name evidence="1" type="ORF">ACCAA_350132</name>
</gene>
<protein>
    <recommendedName>
        <fullName evidence="3">Four helix bundle protein</fullName>
    </recommendedName>
</protein>
<sequence>MIKTNSQLSTVHSQLNKGPLWTKSFAFALRVVKLAKYLQEEKREFVLSKQVLRSGTAIGALVREAEHAQSKADFISKMSIALKEANETDYWLDLLHQSGYLTQESYHSIHPDMQELLKLLVAIVKTSRESLHAK</sequence>
<dbReference type="InterPro" id="IPR012657">
    <property type="entry name" value="23S_rRNA-intervening_sequence"/>
</dbReference>
<proteinExistence type="predicted"/>
<dbReference type="PANTHER" id="PTHR38471">
    <property type="entry name" value="FOUR HELIX BUNDLE PROTEIN"/>
    <property type="match status" value="1"/>
</dbReference>
<accession>A0A1A8XNM1</accession>
<dbReference type="PANTHER" id="PTHR38471:SF2">
    <property type="entry name" value="FOUR HELIX BUNDLE PROTEIN"/>
    <property type="match status" value="1"/>
</dbReference>
<name>A0A1A8XNM1_9PROT</name>
<dbReference type="EMBL" id="FLQX01000111">
    <property type="protein sequence ID" value="SBT06764.1"/>
    <property type="molecule type" value="Genomic_DNA"/>
</dbReference>
<dbReference type="Pfam" id="PF05635">
    <property type="entry name" value="23S_rRNA_IVP"/>
    <property type="match status" value="1"/>
</dbReference>
<dbReference type="Proteomes" id="UP000199169">
    <property type="component" value="Unassembled WGS sequence"/>
</dbReference>
<keyword evidence="2" id="KW-1185">Reference proteome</keyword>
<dbReference type="STRING" id="1860102.ACCAA_350132"/>
<dbReference type="NCBIfam" id="TIGR02436">
    <property type="entry name" value="four helix bundle protein"/>
    <property type="match status" value="1"/>
</dbReference>
<dbReference type="PIRSF" id="PIRSF035652">
    <property type="entry name" value="CHP02436"/>
    <property type="match status" value="1"/>
</dbReference>
<evidence type="ECO:0000313" key="1">
    <source>
        <dbReference type="EMBL" id="SBT06764.1"/>
    </source>
</evidence>
<reference evidence="1 2" key="1">
    <citation type="submission" date="2016-06" db="EMBL/GenBank/DDBJ databases">
        <authorList>
            <person name="Kjaerup R.B."/>
            <person name="Dalgaard T.S."/>
            <person name="Juul-Madsen H.R."/>
        </authorList>
    </citation>
    <scope>NUCLEOTIDE SEQUENCE [LARGE SCALE GENOMIC DNA]</scope>
    <source>
        <strain evidence="1">3</strain>
    </source>
</reference>
<dbReference type="Gene3D" id="1.20.1440.60">
    <property type="entry name" value="23S rRNA-intervening sequence"/>
    <property type="match status" value="1"/>
</dbReference>
<organism evidence="1 2">
    <name type="scientific">Candidatus Accumulibacter aalborgensis</name>
    <dbReference type="NCBI Taxonomy" id="1860102"/>
    <lineage>
        <taxon>Bacteria</taxon>
        <taxon>Pseudomonadati</taxon>
        <taxon>Pseudomonadota</taxon>
        <taxon>Betaproteobacteria</taxon>
        <taxon>Candidatus Accumulibacter</taxon>
    </lineage>
</organism>
<dbReference type="SUPFAM" id="SSF158446">
    <property type="entry name" value="IVS-encoded protein-like"/>
    <property type="match status" value="1"/>
</dbReference>